<organism evidence="1">
    <name type="scientific">viral metagenome</name>
    <dbReference type="NCBI Taxonomy" id="1070528"/>
    <lineage>
        <taxon>unclassified sequences</taxon>
        <taxon>metagenomes</taxon>
        <taxon>organismal metagenomes</taxon>
    </lineage>
</organism>
<protein>
    <submittedName>
        <fullName evidence="1">Uncharacterized protein</fullName>
    </submittedName>
</protein>
<proteinExistence type="predicted"/>
<name>A0A6M3K3Z6_9ZZZZ</name>
<evidence type="ECO:0000313" key="1">
    <source>
        <dbReference type="EMBL" id="QJA76814.1"/>
    </source>
</evidence>
<dbReference type="EMBL" id="MT142245">
    <property type="protein sequence ID" value="QJA76814.1"/>
    <property type="molecule type" value="Genomic_DNA"/>
</dbReference>
<gene>
    <name evidence="1" type="ORF">MM415A01437_0004</name>
</gene>
<dbReference type="AlphaFoldDB" id="A0A6M3K3Z6"/>
<accession>A0A6M3K3Z6</accession>
<sequence>MKQEKSVGYLFSVLKKIAESRKQLEEYEYLLHHIEKDGKGNETIHHCLVYDHLANMFEQEHLVVSKGKVRYKGKVVEDGVYHVIAGLESTQDICWSNEEAEENKITPKGMTAGMKFKQKAKEW</sequence>
<reference evidence="1" key="1">
    <citation type="submission" date="2020-03" db="EMBL/GenBank/DDBJ databases">
        <title>The deep terrestrial virosphere.</title>
        <authorList>
            <person name="Holmfeldt K."/>
            <person name="Nilsson E."/>
            <person name="Simone D."/>
            <person name="Lopez-Fernandez M."/>
            <person name="Wu X."/>
            <person name="de Brujin I."/>
            <person name="Lundin D."/>
            <person name="Andersson A."/>
            <person name="Bertilsson S."/>
            <person name="Dopson M."/>
        </authorList>
    </citation>
    <scope>NUCLEOTIDE SEQUENCE</scope>
    <source>
        <strain evidence="1">MM415A01437</strain>
    </source>
</reference>